<proteinExistence type="predicted"/>
<sequence>MTDTLIHVRKTILHSGYFASFNSSSPLFQGKTIWYFESDFCLVTN</sequence>
<organism evidence="1 2">
    <name type="scientific">Marchantia polymorpha</name>
    <name type="common">Common liverwort</name>
    <name type="synonym">Marchantia aquatica</name>
    <dbReference type="NCBI Taxonomy" id="3197"/>
    <lineage>
        <taxon>Eukaryota</taxon>
        <taxon>Viridiplantae</taxon>
        <taxon>Streptophyta</taxon>
        <taxon>Embryophyta</taxon>
        <taxon>Marchantiophyta</taxon>
        <taxon>Marchantiopsida</taxon>
        <taxon>Marchantiidae</taxon>
        <taxon>Marchantiales</taxon>
        <taxon>Marchantiaceae</taxon>
        <taxon>Marchantia</taxon>
    </lineage>
</organism>
<protein>
    <submittedName>
        <fullName evidence="1">Uncharacterized protein</fullName>
    </submittedName>
</protein>
<dbReference type="Proteomes" id="UP000244005">
    <property type="component" value="Unassembled WGS sequence"/>
</dbReference>
<reference evidence="2" key="1">
    <citation type="journal article" date="2017" name="Cell">
        <title>Insights into land plant evolution garnered from the Marchantia polymorpha genome.</title>
        <authorList>
            <person name="Bowman J.L."/>
            <person name="Kohchi T."/>
            <person name="Yamato K.T."/>
            <person name="Jenkins J."/>
            <person name="Shu S."/>
            <person name="Ishizaki K."/>
            <person name="Yamaoka S."/>
            <person name="Nishihama R."/>
            <person name="Nakamura Y."/>
            <person name="Berger F."/>
            <person name="Adam C."/>
            <person name="Aki S.S."/>
            <person name="Althoff F."/>
            <person name="Araki T."/>
            <person name="Arteaga-Vazquez M.A."/>
            <person name="Balasubrmanian S."/>
            <person name="Barry K."/>
            <person name="Bauer D."/>
            <person name="Boehm C.R."/>
            <person name="Briginshaw L."/>
            <person name="Caballero-Perez J."/>
            <person name="Catarino B."/>
            <person name="Chen F."/>
            <person name="Chiyoda S."/>
            <person name="Chovatia M."/>
            <person name="Davies K.M."/>
            <person name="Delmans M."/>
            <person name="Demura T."/>
            <person name="Dierschke T."/>
            <person name="Dolan L."/>
            <person name="Dorantes-Acosta A.E."/>
            <person name="Eklund D.M."/>
            <person name="Florent S.N."/>
            <person name="Flores-Sandoval E."/>
            <person name="Fujiyama A."/>
            <person name="Fukuzawa H."/>
            <person name="Galik B."/>
            <person name="Grimanelli D."/>
            <person name="Grimwood J."/>
            <person name="Grossniklaus U."/>
            <person name="Hamada T."/>
            <person name="Haseloff J."/>
            <person name="Hetherington A.J."/>
            <person name="Higo A."/>
            <person name="Hirakawa Y."/>
            <person name="Hundley H.N."/>
            <person name="Ikeda Y."/>
            <person name="Inoue K."/>
            <person name="Inoue S.I."/>
            <person name="Ishida S."/>
            <person name="Jia Q."/>
            <person name="Kakita M."/>
            <person name="Kanazawa T."/>
            <person name="Kawai Y."/>
            <person name="Kawashima T."/>
            <person name="Kennedy M."/>
            <person name="Kinose K."/>
            <person name="Kinoshita T."/>
            <person name="Kohara Y."/>
            <person name="Koide E."/>
            <person name="Komatsu K."/>
            <person name="Kopischke S."/>
            <person name="Kubo M."/>
            <person name="Kyozuka J."/>
            <person name="Lagercrantz U."/>
            <person name="Lin S.S."/>
            <person name="Lindquist E."/>
            <person name="Lipzen A.M."/>
            <person name="Lu C.W."/>
            <person name="De Luna E."/>
            <person name="Martienssen R.A."/>
            <person name="Minamino N."/>
            <person name="Mizutani M."/>
            <person name="Mizutani M."/>
            <person name="Mochizuki N."/>
            <person name="Monte I."/>
            <person name="Mosher R."/>
            <person name="Nagasaki H."/>
            <person name="Nakagami H."/>
            <person name="Naramoto S."/>
            <person name="Nishitani K."/>
            <person name="Ohtani M."/>
            <person name="Okamoto T."/>
            <person name="Okumura M."/>
            <person name="Phillips J."/>
            <person name="Pollak B."/>
            <person name="Reinders A."/>
            <person name="Rovekamp M."/>
            <person name="Sano R."/>
            <person name="Sawa S."/>
            <person name="Schmid M.W."/>
            <person name="Shirakawa M."/>
            <person name="Solano R."/>
            <person name="Spunde A."/>
            <person name="Suetsugu N."/>
            <person name="Sugano S."/>
            <person name="Sugiyama A."/>
            <person name="Sun R."/>
            <person name="Suzuki Y."/>
            <person name="Takenaka M."/>
            <person name="Takezawa D."/>
            <person name="Tomogane H."/>
            <person name="Tsuzuki M."/>
            <person name="Ueda T."/>
            <person name="Umeda M."/>
            <person name="Ward J.M."/>
            <person name="Watanabe Y."/>
            <person name="Yazaki K."/>
            <person name="Yokoyama R."/>
            <person name="Yoshitake Y."/>
            <person name="Yotsui I."/>
            <person name="Zachgo S."/>
            <person name="Schmutz J."/>
        </authorList>
    </citation>
    <scope>NUCLEOTIDE SEQUENCE [LARGE SCALE GENOMIC DNA]</scope>
    <source>
        <strain evidence="2">Tak-1</strain>
    </source>
</reference>
<evidence type="ECO:0000313" key="2">
    <source>
        <dbReference type="Proteomes" id="UP000244005"/>
    </source>
</evidence>
<name>A0A2R6W9R9_MARPO</name>
<gene>
    <name evidence="1" type="ORF">MARPO_0122s0022</name>
</gene>
<keyword evidence="2" id="KW-1185">Reference proteome</keyword>
<accession>A0A2R6W9R9</accession>
<dbReference type="EMBL" id="KZ772794">
    <property type="protein sequence ID" value="PTQ30591.1"/>
    <property type="molecule type" value="Genomic_DNA"/>
</dbReference>
<dbReference type="AlphaFoldDB" id="A0A2R6W9R9"/>
<evidence type="ECO:0000313" key="1">
    <source>
        <dbReference type="EMBL" id="PTQ30591.1"/>
    </source>
</evidence>